<sequence length="87" mass="9538">KSSLKMPDIIGGMILTYTEKEMTDSCEGASVRMKQEVYYGIATAQTMEATTVVTELHTKYYSVVSGGQHYSRIVTNLHATVIDASAQ</sequence>
<dbReference type="AlphaFoldDB" id="A0A392T092"/>
<organism evidence="1 2">
    <name type="scientific">Trifolium medium</name>
    <dbReference type="NCBI Taxonomy" id="97028"/>
    <lineage>
        <taxon>Eukaryota</taxon>
        <taxon>Viridiplantae</taxon>
        <taxon>Streptophyta</taxon>
        <taxon>Embryophyta</taxon>
        <taxon>Tracheophyta</taxon>
        <taxon>Spermatophyta</taxon>
        <taxon>Magnoliopsida</taxon>
        <taxon>eudicotyledons</taxon>
        <taxon>Gunneridae</taxon>
        <taxon>Pentapetalae</taxon>
        <taxon>rosids</taxon>
        <taxon>fabids</taxon>
        <taxon>Fabales</taxon>
        <taxon>Fabaceae</taxon>
        <taxon>Papilionoideae</taxon>
        <taxon>50 kb inversion clade</taxon>
        <taxon>NPAAA clade</taxon>
        <taxon>Hologalegina</taxon>
        <taxon>IRL clade</taxon>
        <taxon>Trifolieae</taxon>
        <taxon>Trifolium</taxon>
    </lineage>
</organism>
<dbReference type="Proteomes" id="UP000265520">
    <property type="component" value="Unassembled WGS sequence"/>
</dbReference>
<name>A0A392T092_9FABA</name>
<keyword evidence="2" id="KW-1185">Reference proteome</keyword>
<reference evidence="1 2" key="1">
    <citation type="journal article" date="2018" name="Front. Plant Sci.">
        <title>Red Clover (Trifolium pratense) and Zigzag Clover (T. medium) - A Picture of Genomic Similarities and Differences.</title>
        <authorList>
            <person name="Dluhosova J."/>
            <person name="Istvanek J."/>
            <person name="Nedelnik J."/>
            <person name="Repkova J."/>
        </authorList>
    </citation>
    <scope>NUCLEOTIDE SEQUENCE [LARGE SCALE GENOMIC DNA]</scope>
    <source>
        <strain evidence="2">cv. 10/8</strain>
        <tissue evidence="1">Leaf</tissue>
    </source>
</reference>
<proteinExistence type="predicted"/>
<accession>A0A392T092</accession>
<feature type="non-terminal residue" evidence="1">
    <location>
        <position position="87"/>
    </location>
</feature>
<feature type="non-terminal residue" evidence="1">
    <location>
        <position position="1"/>
    </location>
</feature>
<evidence type="ECO:0000313" key="1">
    <source>
        <dbReference type="EMBL" id="MCI53550.1"/>
    </source>
</evidence>
<dbReference type="EMBL" id="LXQA010464906">
    <property type="protein sequence ID" value="MCI53550.1"/>
    <property type="molecule type" value="Genomic_DNA"/>
</dbReference>
<comment type="caution">
    <text evidence="1">The sequence shown here is derived from an EMBL/GenBank/DDBJ whole genome shotgun (WGS) entry which is preliminary data.</text>
</comment>
<protein>
    <submittedName>
        <fullName evidence="1">Uncharacterized protein</fullName>
    </submittedName>
</protein>
<evidence type="ECO:0000313" key="2">
    <source>
        <dbReference type="Proteomes" id="UP000265520"/>
    </source>
</evidence>